<keyword evidence="5 8" id="KW-0812">Transmembrane</keyword>
<evidence type="ECO:0000256" key="2">
    <source>
        <dbReference type="ARBA" id="ARBA00010145"/>
    </source>
</evidence>
<keyword evidence="7 8" id="KW-0472">Membrane</keyword>
<feature type="transmembrane region" description="Helical" evidence="8">
    <location>
        <begin position="292"/>
        <end position="312"/>
    </location>
</feature>
<evidence type="ECO:0000256" key="1">
    <source>
        <dbReference type="ARBA" id="ARBA00004651"/>
    </source>
</evidence>
<feature type="transmembrane region" description="Helical" evidence="8">
    <location>
        <begin position="228"/>
        <end position="251"/>
    </location>
</feature>
<accession>A0ABW2URR7</accession>
<organism evidence="9 10">
    <name type="scientific">Plastorhodobacter daqingensis</name>
    <dbReference type="NCBI Taxonomy" id="1387281"/>
    <lineage>
        <taxon>Bacteria</taxon>
        <taxon>Pseudomonadati</taxon>
        <taxon>Pseudomonadota</taxon>
        <taxon>Alphaproteobacteria</taxon>
        <taxon>Rhodobacterales</taxon>
        <taxon>Paracoccaceae</taxon>
        <taxon>Plastorhodobacter</taxon>
    </lineage>
</organism>
<dbReference type="InterPro" id="IPR004776">
    <property type="entry name" value="Mem_transp_PIN-like"/>
</dbReference>
<comment type="caution">
    <text evidence="9">The sequence shown here is derived from an EMBL/GenBank/DDBJ whole genome shotgun (WGS) entry which is preliminary data.</text>
</comment>
<keyword evidence="10" id="KW-1185">Reference proteome</keyword>
<feature type="transmembrane region" description="Helical" evidence="8">
    <location>
        <begin position="257"/>
        <end position="280"/>
    </location>
</feature>
<evidence type="ECO:0000256" key="3">
    <source>
        <dbReference type="ARBA" id="ARBA00022448"/>
    </source>
</evidence>
<evidence type="ECO:0000313" key="10">
    <source>
        <dbReference type="Proteomes" id="UP001596516"/>
    </source>
</evidence>
<reference evidence="10" key="1">
    <citation type="journal article" date="2019" name="Int. J. Syst. Evol. Microbiol.">
        <title>The Global Catalogue of Microorganisms (GCM) 10K type strain sequencing project: providing services to taxonomists for standard genome sequencing and annotation.</title>
        <authorList>
            <consortium name="The Broad Institute Genomics Platform"/>
            <consortium name="The Broad Institute Genome Sequencing Center for Infectious Disease"/>
            <person name="Wu L."/>
            <person name="Ma J."/>
        </authorList>
    </citation>
    <scope>NUCLEOTIDE SEQUENCE [LARGE SCALE GENOMIC DNA]</scope>
    <source>
        <strain evidence="10">CGMCC 1.12750</strain>
    </source>
</reference>
<evidence type="ECO:0000256" key="6">
    <source>
        <dbReference type="ARBA" id="ARBA00022989"/>
    </source>
</evidence>
<evidence type="ECO:0000256" key="5">
    <source>
        <dbReference type="ARBA" id="ARBA00022692"/>
    </source>
</evidence>
<evidence type="ECO:0000256" key="7">
    <source>
        <dbReference type="ARBA" id="ARBA00023136"/>
    </source>
</evidence>
<dbReference type="RefSeq" id="WP_377406780.1">
    <property type="nucleotide sequence ID" value="NZ_JBHTFQ010000016.1"/>
</dbReference>
<evidence type="ECO:0000256" key="8">
    <source>
        <dbReference type="SAM" id="Phobius"/>
    </source>
</evidence>
<feature type="transmembrane region" description="Helical" evidence="8">
    <location>
        <begin position="166"/>
        <end position="188"/>
    </location>
</feature>
<keyword evidence="4" id="KW-1003">Cell membrane</keyword>
<dbReference type="PANTHER" id="PTHR36838:SF3">
    <property type="entry name" value="TRANSPORTER AUXIN EFFLUX CARRIER EC FAMILY"/>
    <property type="match status" value="1"/>
</dbReference>
<evidence type="ECO:0000256" key="4">
    <source>
        <dbReference type="ARBA" id="ARBA00022475"/>
    </source>
</evidence>
<sequence>MLAALLIVLPVFALILAGWLAGRTAVFGPHATAEINRFVVWLALPALLFHVVATADWNDLRQPGFIASFTISAALSMALALIISVRRTGNLVDGAIDGLNAGYANIGFVGFPIVLVALGPEALVPATIGSIITMCVIFAAAIVLIEIGRQDEARPLRLAIKVAVTLIRNPVLVAPAVATVFPLTGLVLPAPAETFLRLLGGAAAPCALVALGLFVASNRPGGDARYGATVFLIVCKLLLHPLLAWILARFVFDLSTFATQAVVLLAALPAGTGSFMLAELYRRDAAVSSRTIIGSTLLSVLTITLLVSAMPYL</sequence>
<name>A0ABW2URR7_9RHOB</name>
<feature type="transmembrane region" description="Helical" evidence="8">
    <location>
        <begin position="64"/>
        <end position="85"/>
    </location>
</feature>
<dbReference type="Pfam" id="PF03547">
    <property type="entry name" value="Mem_trans"/>
    <property type="match status" value="1"/>
</dbReference>
<comment type="subcellular location">
    <subcellularLocation>
        <location evidence="1">Cell membrane</location>
        <topology evidence="1">Multi-pass membrane protein</topology>
    </subcellularLocation>
</comment>
<proteinExistence type="inferred from homology"/>
<keyword evidence="3" id="KW-0813">Transport</keyword>
<dbReference type="Proteomes" id="UP001596516">
    <property type="component" value="Unassembled WGS sequence"/>
</dbReference>
<keyword evidence="6 8" id="KW-1133">Transmembrane helix</keyword>
<feature type="transmembrane region" description="Helical" evidence="8">
    <location>
        <begin position="122"/>
        <end position="145"/>
    </location>
</feature>
<dbReference type="PANTHER" id="PTHR36838">
    <property type="entry name" value="AUXIN EFFLUX CARRIER FAMILY PROTEIN"/>
    <property type="match status" value="1"/>
</dbReference>
<dbReference type="EMBL" id="JBHTFQ010000016">
    <property type="protein sequence ID" value="MFC7706241.1"/>
    <property type="molecule type" value="Genomic_DNA"/>
</dbReference>
<dbReference type="InterPro" id="IPR038770">
    <property type="entry name" value="Na+/solute_symporter_sf"/>
</dbReference>
<feature type="transmembrane region" description="Helical" evidence="8">
    <location>
        <begin position="38"/>
        <end position="57"/>
    </location>
</feature>
<feature type="transmembrane region" description="Helical" evidence="8">
    <location>
        <begin position="194"/>
        <end position="216"/>
    </location>
</feature>
<gene>
    <name evidence="9" type="ORF">ACFQXB_18890</name>
</gene>
<protein>
    <submittedName>
        <fullName evidence="9">AEC family transporter</fullName>
    </submittedName>
</protein>
<comment type="similarity">
    <text evidence="2">Belongs to the auxin efflux carrier (TC 2.A.69) family.</text>
</comment>
<dbReference type="Gene3D" id="1.20.1530.20">
    <property type="match status" value="1"/>
</dbReference>
<evidence type="ECO:0000313" key="9">
    <source>
        <dbReference type="EMBL" id="MFC7706241.1"/>
    </source>
</evidence>